<name>A0ABM0ZSV0_ECHTE</name>
<organism evidence="1 2">
    <name type="scientific">Echinops telfairi</name>
    <name type="common">Lesser hedgehog tenrec</name>
    <dbReference type="NCBI Taxonomy" id="9371"/>
    <lineage>
        <taxon>Eukaryota</taxon>
        <taxon>Metazoa</taxon>
        <taxon>Chordata</taxon>
        <taxon>Craniata</taxon>
        <taxon>Vertebrata</taxon>
        <taxon>Euteleostomi</taxon>
        <taxon>Mammalia</taxon>
        <taxon>Eutheria</taxon>
        <taxon>Afrotheria</taxon>
        <taxon>Tenrecidae</taxon>
        <taxon>Tenrecinae</taxon>
        <taxon>Echinops</taxon>
    </lineage>
</organism>
<reference evidence="2" key="1">
    <citation type="submission" date="2025-08" db="UniProtKB">
        <authorList>
            <consortium name="RefSeq"/>
        </authorList>
    </citation>
    <scope>IDENTIFICATION</scope>
</reference>
<proteinExistence type="predicted"/>
<dbReference type="InterPro" id="IPR040268">
    <property type="entry name" value="ARMH2"/>
</dbReference>
<accession>A0ABM0ZSV0</accession>
<gene>
    <name evidence="2" type="primary">ARMH2</name>
</gene>
<dbReference type="RefSeq" id="XP_012862659.1">
    <property type="nucleotide sequence ID" value="XM_013007205.2"/>
</dbReference>
<protein>
    <submittedName>
        <fullName evidence="2">Armadillo-like helical domain-containing protein 2</fullName>
    </submittedName>
</protein>
<dbReference type="PANTHER" id="PTHR37679:SF1">
    <property type="entry name" value="ARMADILLO-LIKE HELICAL DOMAIN-CONTAINING PROTEIN 2"/>
    <property type="match status" value="1"/>
</dbReference>
<evidence type="ECO:0000313" key="2">
    <source>
        <dbReference type="RefSeq" id="XP_012862659.1"/>
    </source>
</evidence>
<evidence type="ECO:0000313" key="1">
    <source>
        <dbReference type="Proteomes" id="UP000694863"/>
    </source>
</evidence>
<dbReference type="GeneID" id="105978202"/>
<keyword evidence="1" id="KW-1185">Reference proteome</keyword>
<dbReference type="PANTHER" id="PTHR37679">
    <property type="entry name" value="ARMADILLO-LIKE HELICAL DOMAIN-CONTAINING PROTEIN 2"/>
    <property type="match status" value="1"/>
</dbReference>
<sequence length="197" mass="22543">MVLFVKKKLKEHIPSTESIFHKEKIVVLGKMLMTTSLTMEKRAQAAYRIGILAYTGGPTAGKFAAEYMKEVHDLLQNHVLVPDTKILLLQSVACWCYSNPTSQIRAKLLNFIPLLVGFLEEKHESATKREASRRLLVKFWSCYVLSVITCNNMSCIKVLRECTNVKYQLQALALENWSGWPENFAEVLYFLVGFHKI</sequence>
<dbReference type="Proteomes" id="UP000694863">
    <property type="component" value="Unplaced"/>
</dbReference>
<dbReference type="Pfam" id="PF17822">
    <property type="entry name" value="ARMH2"/>
    <property type="match status" value="1"/>
</dbReference>